<dbReference type="CDD" id="cd00082">
    <property type="entry name" value="HisKA"/>
    <property type="match status" value="1"/>
</dbReference>
<dbReference type="AlphaFoldDB" id="A0A401IHV0"/>
<dbReference type="InterPro" id="IPR036890">
    <property type="entry name" value="HATPase_C_sf"/>
</dbReference>
<sequence length="515" mass="57799">MQVTAVDLGVRVSMANLTNRLFCRLDGLTPEVREKKRVNTIKNLGLLEAETIPVFDEATQTAARFLEVPVCTLGIMLQDNLSLKSVVGLSRLGFMNQLASSRKISSQEAFSTYVVDSEQPLIINDTLSDPLFARSILVQHYGIRAFLGSPLITADGQCIGTIAVMDLVPRQFTLRDMEFLNLTARWCLREFEREYLWNTLASQEDQFLSLEQNSIYDGNINSYPHLLNESSFTQPNLLNCVNSIKLKLLQQLIEELRSPLTSVIGMSSVLQGGLFGHLSNKQKEYLEIINTSGKQMNSLVQELLKLGSINDDSSQLQLISVNIEMLCQRVLNSLGDIANQKRRTLRLSVEPGKRIWLLDKNKVQQALYYLVLSILESLEVGGEIRIHVSRRSKNLNISIWVSHPWLGDGLPQVNMSASSLNHKLAKLQSSLSSLPQDQTFTTTLEDKILSASSLENMIHQEQFYESNHKTSQELLGLLLGCYFTESHGGKIVIQGSLESGYRYILMFPKIGGDEK</sequence>
<dbReference type="PROSITE" id="PS50109">
    <property type="entry name" value="HIS_KIN"/>
    <property type="match status" value="1"/>
</dbReference>
<dbReference type="PANTHER" id="PTHR43102">
    <property type="entry name" value="SLR1143 PROTEIN"/>
    <property type="match status" value="1"/>
</dbReference>
<dbReference type="InterPro" id="IPR005467">
    <property type="entry name" value="His_kinase_dom"/>
</dbReference>
<evidence type="ECO:0000256" key="1">
    <source>
        <dbReference type="ARBA" id="ARBA00000085"/>
    </source>
</evidence>
<reference evidence="6" key="1">
    <citation type="submission" date="2017-05" db="EMBL/GenBank/DDBJ databases">
        <title>Physiological properties and genetic analysis related to exopolysaccharide production of fresh-water unicellular cyanobacterium Aphanothece sacrum, Suizenji Nori, that has been cultured as a food source in Japan.</title>
        <authorList>
            <person name="Kanesaki Y."/>
            <person name="Yoshikawa S."/>
            <person name="Ohki K."/>
        </authorList>
    </citation>
    <scope>NUCLEOTIDE SEQUENCE [LARGE SCALE GENOMIC DNA]</scope>
    <source>
        <strain evidence="6">FPU1</strain>
    </source>
</reference>
<dbReference type="InterPro" id="IPR036097">
    <property type="entry name" value="HisK_dim/P_sf"/>
</dbReference>
<name>A0A401IHV0_APHSA</name>
<dbReference type="InterPro" id="IPR003661">
    <property type="entry name" value="HisK_dim/P_dom"/>
</dbReference>
<dbReference type="InterPro" id="IPR003018">
    <property type="entry name" value="GAF"/>
</dbReference>
<feature type="domain" description="Histidine kinase" evidence="4">
    <location>
        <begin position="251"/>
        <end position="511"/>
    </location>
</feature>
<evidence type="ECO:0000256" key="2">
    <source>
        <dbReference type="ARBA" id="ARBA00012438"/>
    </source>
</evidence>
<gene>
    <name evidence="5" type="ORF">AsFPU1_2181</name>
</gene>
<dbReference type="Gene3D" id="3.30.565.10">
    <property type="entry name" value="Histidine kinase-like ATPase, C-terminal domain"/>
    <property type="match status" value="1"/>
</dbReference>
<keyword evidence="6" id="KW-1185">Reference proteome</keyword>
<dbReference type="InterPro" id="IPR029016">
    <property type="entry name" value="GAF-like_dom_sf"/>
</dbReference>
<keyword evidence="3 5" id="KW-0808">Transferase</keyword>
<accession>A0A401IHV0</accession>
<dbReference type="Pfam" id="PF00512">
    <property type="entry name" value="HisKA"/>
    <property type="match status" value="1"/>
</dbReference>
<dbReference type="SUPFAM" id="SSF47384">
    <property type="entry name" value="Homodimeric domain of signal transducing histidine kinase"/>
    <property type="match status" value="1"/>
</dbReference>
<dbReference type="RefSeq" id="WP_172957404.1">
    <property type="nucleotide sequence ID" value="NZ_BDQK01000013.1"/>
</dbReference>
<dbReference type="SMART" id="SM00065">
    <property type="entry name" value="GAF"/>
    <property type="match status" value="1"/>
</dbReference>
<proteinExistence type="predicted"/>
<dbReference type="Proteomes" id="UP000287247">
    <property type="component" value="Unassembled WGS sequence"/>
</dbReference>
<dbReference type="SUPFAM" id="SSF55781">
    <property type="entry name" value="GAF domain-like"/>
    <property type="match status" value="1"/>
</dbReference>
<evidence type="ECO:0000313" key="5">
    <source>
        <dbReference type="EMBL" id="GBF80776.1"/>
    </source>
</evidence>
<evidence type="ECO:0000313" key="6">
    <source>
        <dbReference type="Proteomes" id="UP000287247"/>
    </source>
</evidence>
<dbReference type="PANTHER" id="PTHR43102:SF2">
    <property type="entry name" value="GAF DOMAIN-CONTAINING PROTEIN"/>
    <property type="match status" value="1"/>
</dbReference>
<dbReference type="Pfam" id="PF01590">
    <property type="entry name" value="GAF"/>
    <property type="match status" value="1"/>
</dbReference>
<comment type="caution">
    <text evidence="5">The sequence shown here is derived from an EMBL/GenBank/DDBJ whole genome shotgun (WGS) entry which is preliminary data.</text>
</comment>
<comment type="catalytic activity">
    <reaction evidence="1">
        <text>ATP + protein L-histidine = ADP + protein N-phospho-L-histidine.</text>
        <dbReference type="EC" id="2.7.13.3"/>
    </reaction>
</comment>
<dbReference type="Gene3D" id="3.30.450.40">
    <property type="match status" value="1"/>
</dbReference>
<evidence type="ECO:0000259" key="4">
    <source>
        <dbReference type="PROSITE" id="PS50109"/>
    </source>
</evidence>
<dbReference type="SMART" id="SM00388">
    <property type="entry name" value="HisKA"/>
    <property type="match status" value="1"/>
</dbReference>
<dbReference type="GO" id="GO:0000155">
    <property type="term" value="F:phosphorelay sensor kinase activity"/>
    <property type="evidence" value="ECO:0007669"/>
    <property type="project" value="InterPro"/>
</dbReference>
<keyword evidence="3 5" id="KW-0418">Kinase</keyword>
<evidence type="ECO:0000256" key="3">
    <source>
        <dbReference type="ARBA" id="ARBA00022777"/>
    </source>
</evidence>
<protein>
    <recommendedName>
        <fullName evidence="2">histidine kinase</fullName>
        <ecNumber evidence="2">2.7.13.3</ecNumber>
    </recommendedName>
</protein>
<dbReference type="EC" id="2.7.13.3" evidence="2"/>
<organism evidence="5 6">
    <name type="scientific">Aphanothece sacrum FPU1</name>
    <dbReference type="NCBI Taxonomy" id="1920663"/>
    <lineage>
        <taxon>Bacteria</taxon>
        <taxon>Bacillati</taxon>
        <taxon>Cyanobacteriota</taxon>
        <taxon>Cyanophyceae</taxon>
        <taxon>Oscillatoriophycideae</taxon>
        <taxon>Chroococcales</taxon>
        <taxon>Aphanothecaceae</taxon>
        <taxon>Aphanothece</taxon>
    </lineage>
</organism>
<dbReference type="EMBL" id="BDQK01000013">
    <property type="protein sequence ID" value="GBF80776.1"/>
    <property type="molecule type" value="Genomic_DNA"/>
</dbReference>
<dbReference type="Gene3D" id="1.10.287.130">
    <property type="match status" value="1"/>
</dbReference>